<dbReference type="AlphaFoldDB" id="A0A9D4HYG7"/>
<name>A0A9D4HYG7_DREPO</name>
<reference evidence="1" key="2">
    <citation type="submission" date="2020-11" db="EMBL/GenBank/DDBJ databases">
        <authorList>
            <person name="McCartney M.A."/>
            <person name="Auch B."/>
            <person name="Kono T."/>
            <person name="Mallez S."/>
            <person name="Becker A."/>
            <person name="Gohl D.M."/>
            <person name="Silverstein K.A.T."/>
            <person name="Koren S."/>
            <person name="Bechman K.B."/>
            <person name="Herman A."/>
            <person name="Abrahante J.E."/>
            <person name="Garbe J."/>
        </authorList>
    </citation>
    <scope>NUCLEOTIDE SEQUENCE</scope>
    <source>
        <strain evidence="1">Duluth1</strain>
        <tissue evidence="1">Whole animal</tissue>
    </source>
</reference>
<gene>
    <name evidence="1" type="ORF">DPMN_044046</name>
</gene>
<keyword evidence="2" id="KW-1185">Reference proteome</keyword>
<proteinExistence type="predicted"/>
<dbReference type="Proteomes" id="UP000828390">
    <property type="component" value="Unassembled WGS sequence"/>
</dbReference>
<sequence length="73" mass="8532">MLAFLMRNIHHFRTIRCCLPEAEGDFSQNIDPLVIVQKSRQVLEYYLSTSRPCQPVLQDRNCVLFLVFISVDC</sequence>
<evidence type="ECO:0000313" key="1">
    <source>
        <dbReference type="EMBL" id="KAH3737453.1"/>
    </source>
</evidence>
<organism evidence="1 2">
    <name type="scientific">Dreissena polymorpha</name>
    <name type="common">Zebra mussel</name>
    <name type="synonym">Mytilus polymorpha</name>
    <dbReference type="NCBI Taxonomy" id="45954"/>
    <lineage>
        <taxon>Eukaryota</taxon>
        <taxon>Metazoa</taxon>
        <taxon>Spiralia</taxon>
        <taxon>Lophotrochozoa</taxon>
        <taxon>Mollusca</taxon>
        <taxon>Bivalvia</taxon>
        <taxon>Autobranchia</taxon>
        <taxon>Heteroconchia</taxon>
        <taxon>Euheterodonta</taxon>
        <taxon>Imparidentia</taxon>
        <taxon>Neoheterodontei</taxon>
        <taxon>Myida</taxon>
        <taxon>Dreissenoidea</taxon>
        <taxon>Dreissenidae</taxon>
        <taxon>Dreissena</taxon>
    </lineage>
</organism>
<evidence type="ECO:0000313" key="2">
    <source>
        <dbReference type="Proteomes" id="UP000828390"/>
    </source>
</evidence>
<comment type="caution">
    <text evidence="1">The sequence shown here is derived from an EMBL/GenBank/DDBJ whole genome shotgun (WGS) entry which is preliminary data.</text>
</comment>
<protein>
    <submittedName>
        <fullName evidence="1">Uncharacterized protein</fullName>
    </submittedName>
</protein>
<accession>A0A9D4HYG7</accession>
<dbReference type="EMBL" id="JAIWYP010000011">
    <property type="protein sequence ID" value="KAH3737453.1"/>
    <property type="molecule type" value="Genomic_DNA"/>
</dbReference>
<reference evidence="1" key="1">
    <citation type="journal article" date="2019" name="bioRxiv">
        <title>The Genome of the Zebra Mussel, Dreissena polymorpha: A Resource for Invasive Species Research.</title>
        <authorList>
            <person name="McCartney M.A."/>
            <person name="Auch B."/>
            <person name="Kono T."/>
            <person name="Mallez S."/>
            <person name="Zhang Y."/>
            <person name="Obille A."/>
            <person name="Becker A."/>
            <person name="Abrahante J.E."/>
            <person name="Garbe J."/>
            <person name="Badalamenti J.P."/>
            <person name="Herman A."/>
            <person name="Mangelson H."/>
            <person name="Liachko I."/>
            <person name="Sullivan S."/>
            <person name="Sone E.D."/>
            <person name="Koren S."/>
            <person name="Silverstein K.A.T."/>
            <person name="Beckman K.B."/>
            <person name="Gohl D.M."/>
        </authorList>
    </citation>
    <scope>NUCLEOTIDE SEQUENCE</scope>
    <source>
        <strain evidence="1">Duluth1</strain>
        <tissue evidence="1">Whole animal</tissue>
    </source>
</reference>